<dbReference type="PANTHER" id="PTHR30511:SF0">
    <property type="entry name" value="ALANINE RACEMASE, CATABOLIC-RELATED"/>
    <property type="match status" value="1"/>
</dbReference>
<dbReference type="InterPro" id="IPR009006">
    <property type="entry name" value="Ala_racemase/Decarboxylase_C"/>
</dbReference>
<dbReference type="NCBIfam" id="TIGR00492">
    <property type="entry name" value="alr"/>
    <property type="match status" value="1"/>
</dbReference>
<comment type="similarity">
    <text evidence="7">Belongs to the alanine racemase family.</text>
</comment>
<dbReference type="EMBL" id="JACHBR010000001">
    <property type="protein sequence ID" value="MBB5624888.1"/>
    <property type="molecule type" value="Genomic_DNA"/>
</dbReference>
<evidence type="ECO:0000256" key="2">
    <source>
        <dbReference type="ARBA" id="ARBA00001933"/>
    </source>
</evidence>
<dbReference type="GO" id="GO:0008784">
    <property type="term" value="F:alanine racemase activity"/>
    <property type="evidence" value="ECO:0007669"/>
    <property type="project" value="UniProtKB-UniRule"/>
</dbReference>
<feature type="binding site" evidence="7 9">
    <location>
        <position position="144"/>
    </location>
    <ligand>
        <name>substrate</name>
    </ligand>
</feature>
<feature type="active site" description="Proton acceptor; specific for L-alanine" evidence="7">
    <location>
        <position position="277"/>
    </location>
</feature>
<dbReference type="GO" id="GO:0009252">
    <property type="term" value="P:peptidoglycan biosynthetic process"/>
    <property type="evidence" value="ECO:0007669"/>
    <property type="project" value="TreeGrafter"/>
</dbReference>
<dbReference type="GO" id="GO:0030170">
    <property type="term" value="F:pyridoxal phosphate binding"/>
    <property type="evidence" value="ECO:0007669"/>
    <property type="project" value="UniProtKB-UniRule"/>
</dbReference>
<accession>A0A7W8YZV5</accession>
<evidence type="ECO:0000256" key="3">
    <source>
        <dbReference type="ARBA" id="ARBA00013089"/>
    </source>
</evidence>
<evidence type="ECO:0000259" key="10">
    <source>
        <dbReference type="SMART" id="SM01005"/>
    </source>
</evidence>
<comment type="caution">
    <text evidence="11">The sequence shown here is derived from an EMBL/GenBank/DDBJ whole genome shotgun (WGS) entry which is preliminary data.</text>
</comment>
<evidence type="ECO:0000256" key="4">
    <source>
        <dbReference type="ARBA" id="ARBA00022898"/>
    </source>
</evidence>
<dbReference type="GO" id="GO:0005829">
    <property type="term" value="C:cytosol"/>
    <property type="evidence" value="ECO:0007669"/>
    <property type="project" value="TreeGrafter"/>
</dbReference>
<dbReference type="PRINTS" id="PR00992">
    <property type="entry name" value="ALARACEMASE"/>
</dbReference>
<dbReference type="Pfam" id="PF01168">
    <property type="entry name" value="Ala_racemase_N"/>
    <property type="match status" value="1"/>
</dbReference>
<dbReference type="InterPro" id="IPR020622">
    <property type="entry name" value="Ala_racemase_pyridoxalP-BS"/>
</dbReference>
<comment type="cofactor">
    <cofactor evidence="2 7 8">
        <name>pyridoxal 5'-phosphate</name>
        <dbReference type="ChEBI" id="CHEBI:597326"/>
    </cofactor>
</comment>
<feature type="modified residue" description="N6-(pyridoxal phosphate)lysine" evidence="7 8">
    <location>
        <position position="46"/>
    </location>
</feature>
<dbReference type="PROSITE" id="PS00395">
    <property type="entry name" value="ALANINE_RACEMASE"/>
    <property type="match status" value="1"/>
</dbReference>
<keyword evidence="5 7" id="KW-0413">Isomerase</keyword>
<dbReference type="InterPro" id="IPR029066">
    <property type="entry name" value="PLP-binding_barrel"/>
</dbReference>
<dbReference type="Pfam" id="PF00842">
    <property type="entry name" value="Ala_racemase_C"/>
    <property type="match status" value="1"/>
</dbReference>
<comment type="catalytic activity">
    <reaction evidence="1 7">
        <text>L-alanine = D-alanine</text>
        <dbReference type="Rhea" id="RHEA:20249"/>
        <dbReference type="ChEBI" id="CHEBI:57416"/>
        <dbReference type="ChEBI" id="CHEBI:57972"/>
        <dbReference type="EC" id="5.1.1.1"/>
    </reaction>
</comment>
<organism evidence="11 12">
    <name type="scientific">Sphaerisporangium krabiense</name>
    <dbReference type="NCBI Taxonomy" id="763782"/>
    <lineage>
        <taxon>Bacteria</taxon>
        <taxon>Bacillati</taxon>
        <taxon>Actinomycetota</taxon>
        <taxon>Actinomycetes</taxon>
        <taxon>Streptosporangiales</taxon>
        <taxon>Streptosporangiaceae</taxon>
        <taxon>Sphaerisporangium</taxon>
    </lineage>
</organism>
<keyword evidence="12" id="KW-1185">Reference proteome</keyword>
<comment type="pathway">
    <text evidence="7">Amino-acid biosynthesis; D-alanine biosynthesis; D-alanine from L-alanine: step 1/1.</text>
</comment>
<reference evidence="11 12" key="1">
    <citation type="submission" date="2020-08" db="EMBL/GenBank/DDBJ databases">
        <title>Sequencing the genomes of 1000 actinobacteria strains.</title>
        <authorList>
            <person name="Klenk H.-P."/>
        </authorList>
    </citation>
    <scope>NUCLEOTIDE SEQUENCE [LARGE SCALE GENOMIC DNA]</scope>
    <source>
        <strain evidence="11 12">DSM 45790</strain>
    </source>
</reference>
<evidence type="ECO:0000256" key="5">
    <source>
        <dbReference type="ARBA" id="ARBA00023235"/>
    </source>
</evidence>
<dbReference type="InterPro" id="IPR000821">
    <property type="entry name" value="Ala_racemase"/>
</dbReference>
<dbReference type="Gene3D" id="3.20.20.10">
    <property type="entry name" value="Alanine racemase"/>
    <property type="match status" value="1"/>
</dbReference>
<dbReference type="EC" id="5.1.1.1" evidence="3 7"/>
<sequence>MSFPIPDVHSRVATPAEARVDLSAIRHNVSVLREHSRAAEMMVAVKADAYGHGLVPCARAALQGGATRLGTAYVREALELRAAGITAPVLSWILTPDEPLDEALTADVELSAGAVWPVDAIVAAARRTGRTARIHLKADTGITRGGATARAWPELLDRALAAQAEGAVEIAGLWSHFACADIPGHPSIARQLAEFDEALAVADKAGVTGSHVLRHIANSAATVSLPGAHYDMVRPGIAVYGLSPIPELGDFGLRPAMTLTARVAMAKRVDAGTGVSYGHLYTTDRETTMALVPLGYADGVLRGATNRAEVLAAGRRRRVAGRVCMDQFMIDVGDDPIAEGDEVVLFGPGAHGEPTAQEWADSLGTITHEIVTRIGARVPRVHRETAPMEGAG</sequence>
<dbReference type="Gene3D" id="2.40.37.10">
    <property type="entry name" value="Lyase, Ornithine Decarboxylase, Chain A, domain 1"/>
    <property type="match status" value="1"/>
</dbReference>
<dbReference type="FunFam" id="2.40.37.10:FF:000015">
    <property type="entry name" value="Alanine racemase"/>
    <property type="match status" value="1"/>
</dbReference>
<evidence type="ECO:0000256" key="6">
    <source>
        <dbReference type="ARBA" id="ARBA00072221"/>
    </source>
</evidence>
<dbReference type="PANTHER" id="PTHR30511">
    <property type="entry name" value="ALANINE RACEMASE"/>
    <property type="match status" value="1"/>
</dbReference>
<dbReference type="SUPFAM" id="SSF50621">
    <property type="entry name" value="Alanine racemase C-terminal domain-like"/>
    <property type="match status" value="1"/>
</dbReference>
<dbReference type="GO" id="GO:0030632">
    <property type="term" value="P:D-alanine biosynthetic process"/>
    <property type="evidence" value="ECO:0007669"/>
    <property type="project" value="UniProtKB-UniRule"/>
</dbReference>
<evidence type="ECO:0000256" key="9">
    <source>
        <dbReference type="PIRSR" id="PIRSR600821-52"/>
    </source>
</evidence>
<dbReference type="InterPro" id="IPR001608">
    <property type="entry name" value="Ala_racemase_N"/>
</dbReference>
<keyword evidence="4 7" id="KW-0663">Pyridoxal phosphate</keyword>
<dbReference type="UniPathway" id="UPA00042">
    <property type="reaction ID" value="UER00497"/>
</dbReference>
<evidence type="ECO:0000256" key="7">
    <source>
        <dbReference type="HAMAP-Rule" id="MF_01201"/>
    </source>
</evidence>
<dbReference type="Proteomes" id="UP000588112">
    <property type="component" value="Unassembled WGS sequence"/>
</dbReference>
<dbReference type="InterPro" id="IPR011079">
    <property type="entry name" value="Ala_racemase_C"/>
</dbReference>
<evidence type="ECO:0000313" key="11">
    <source>
        <dbReference type="EMBL" id="MBB5624888.1"/>
    </source>
</evidence>
<feature type="active site" description="Proton acceptor; specific for D-alanine" evidence="7">
    <location>
        <position position="46"/>
    </location>
</feature>
<dbReference type="SUPFAM" id="SSF51419">
    <property type="entry name" value="PLP-binding barrel"/>
    <property type="match status" value="1"/>
</dbReference>
<dbReference type="FunFam" id="3.20.20.10:FF:000002">
    <property type="entry name" value="Alanine racemase"/>
    <property type="match status" value="1"/>
</dbReference>
<gene>
    <name evidence="11" type="ORF">BJ981_000587</name>
</gene>
<evidence type="ECO:0000313" key="12">
    <source>
        <dbReference type="Proteomes" id="UP000588112"/>
    </source>
</evidence>
<feature type="domain" description="Alanine racemase C-terminal" evidence="10">
    <location>
        <begin position="256"/>
        <end position="383"/>
    </location>
</feature>
<protein>
    <recommendedName>
        <fullName evidence="6 7">Alanine racemase</fullName>
        <ecNumber evidence="3 7">5.1.1.1</ecNumber>
    </recommendedName>
</protein>
<dbReference type="CDD" id="cd00430">
    <property type="entry name" value="PLPDE_III_AR"/>
    <property type="match status" value="1"/>
</dbReference>
<evidence type="ECO:0000256" key="8">
    <source>
        <dbReference type="PIRSR" id="PIRSR600821-50"/>
    </source>
</evidence>
<feature type="binding site" evidence="7 9">
    <location>
        <position position="325"/>
    </location>
    <ligand>
        <name>substrate</name>
    </ligand>
</feature>
<proteinExistence type="inferred from homology"/>
<comment type="function">
    <text evidence="7">Catalyzes the interconversion of L-alanine and D-alanine. May also act on other amino acids.</text>
</comment>
<dbReference type="HAMAP" id="MF_01201">
    <property type="entry name" value="Ala_racemase"/>
    <property type="match status" value="1"/>
</dbReference>
<dbReference type="AlphaFoldDB" id="A0A7W8YZV5"/>
<dbReference type="SMART" id="SM01005">
    <property type="entry name" value="Ala_racemase_C"/>
    <property type="match status" value="1"/>
</dbReference>
<name>A0A7W8YZV5_9ACTN</name>
<evidence type="ECO:0000256" key="1">
    <source>
        <dbReference type="ARBA" id="ARBA00000316"/>
    </source>
</evidence>